<dbReference type="Proteomes" id="UP000235484">
    <property type="component" value="Unassembled WGS sequence"/>
</dbReference>
<dbReference type="EMBL" id="MIMV01000205">
    <property type="protein sequence ID" value="OTA83912.1"/>
    <property type="molecule type" value="Genomic_DNA"/>
</dbReference>
<evidence type="ECO:0000313" key="2">
    <source>
        <dbReference type="EMBL" id="OTA83912.1"/>
    </source>
</evidence>
<reference evidence="5" key="4">
    <citation type="submission" date="2017-04" db="EMBL/GenBank/DDBJ databases">
        <title>Function of individual gut microbiota members based on whole genome sequencing of pure cultures obtained from chicken caecum.</title>
        <authorList>
            <person name="Medvecky M."/>
            <person name="Cejkova D."/>
            <person name="Polansky O."/>
            <person name="Karasova D."/>
            <person name="Kubasova T."/>
            <person name="Cizek A."/>
            <person name="Rychlik I."/>
        </authorList>
    </citation>
    <scope>NUCLEOTIDE SEQUENCE [LARGE SCALE GENOMIC DNA]</scope>
    <source>
        <strain evidence="5">An71</strain>
    </source>
</reference>
<name>A0A0U5JRJ5_LIMRT</name>
<dbReference type="Proteomes" id="UP000195868">
    <property type="component" value="Unassembled WGS sequence"/>
</dbReference>
<dbReference type="Proteomes" id="UP000194219">
    <property type="component" value="Unassembled WGS sequence"/>
</dbReference>
<sequence>MMYVKGRFVNANGLERRPWYFAVSSNKLRDFKLAMQLYKKKSVLVMVSDRRKYVRIAQVEPKIIKTLPNSGKCVGNLIAILKASNGRPIELFKLVQSFPDDLKNITVAEIAALHLPSLNRKLDPNVHHLPK</sequence>
<gene>
    <name evidence="3" type="ORF">B5G22_05295</name>
    <name evidence="2" type="ORF">BHL83_07620</name>
    <name evidence="1" type="ORF">LRLP16767_LR202_00337</name>
</gene>
<reference evidence="2 4" key="3">
    <citation type="submission" date="2016-09" db="EMBL/GenBank/DDBJ databases">
        <title>Lactobacillus reuteri KLR3006, genome sequencing and assembly.</title>
        <authorList>
            <person name="Lee J.-Y."/>
            <person name="Kim E.B."/>
            <person name="Choi Y.-J."/>
        </authorList>
    </citation>
    <scope>NUCLEOTIDE SEQUENCE [LARGE SCALE GENOMIC DNA]</scope>
    <source>
        <strain evidence="2 4">KLR3006</strain>
    </source>
</reference>
<reference evidence="1" key="2">
    <citation type="submission" date="2015-10" db="EMBL/GenBank/DDBJ databases">
        <authorList>
            <person name="Gilbert D.G."/>
        </authorList>
    </citation>
    <scope>NUCLEOTIDE SEQUENCE [LARGE SCALE GENOMIC DNA]</scope>
    <source>
        <strain evidence="1">20-2</strain>
    </source>
</reference>
<dbReference type="EMBL" id="NFHN01000016">
    <property type="protein sequence ID" value="OUN48593.1"/>
    <property type="molecule type" value="Genomic_DNA"/>
</dbReference>
<evidence type="ECO:0000313" key="5">
    <source>
        <dbReference type="Proteomes" id="UP000195868"/>
    </source>
</evidence>
<evidence type="ECO:0000313" key="3">
    <source>
        <dbReference type="EMBL" id="OUN48593.1"/>
    </source>
</evidence>
<reference evidence="3" key="5">
    <citation type="journal article" date="2018" name="BMC Genomics">
        <title>Whole genome sequencing and function prediction of 133 gut anaerobes isolated from chicken caecum in pure cultures.</title>
        <authorList>
            <person name="Medvecky M."/>
            <person name="Cejkova D."/>
            <person name="Polansky O."/>
            <person name="Karasova D."/>
            <person name="Kubasova T."/>
            <person name="Cizek A."/>
            <person name="Rychlik I."/>
        </authorList>
    </citation>
    <scope>NUCLEOTIDE SEQUENCE</scope>
    <source>
        <strain evidence="3">An71</strain>
    </source>
</reference>
<dbReference type="AlphaFoldDB" id="A0A0U5JRJ5"/>
<proteinExistence type="predicted"/>
<reference evidence="6" key="1">
    <citation type="submission" date="2015-10" db="EMBL/GenBank/DDBJ databases">
        <authorList>
            <person name="Crossman L.C."/>
        </authorList>
    </citation>
    <scope>NUCLEOTIDE SEQUENCE [LARGE SCALE GENOMIC DNA]</scope>
    <source>
        <strain evidence="6">20-2</strain>
    </source>
</reference>
<evidence type="ECO:0000313" key="1">
    <source>
        <dbReference type="EMBL" id="CUR40279.1"/>
    </source>
</evidence>
<dbReference type="EMBL" id="LN887529">
    <property type="protein sequence ID" value="CUR40279.1"/>
    <property type="molecule type" value="Genomic_DNA"/>
</dbReference>
<organism evidence="1 6">
    <name type="scientific">Limosilactobacillus reuteri</name>
    <name type="common">Lactobacillus reuteri</name>
    <dbReference type="NCBI Taxonomy" id="1598"/>
    <lineage>
        <taxon>Bacteria</taxon>
        <taxon>Bacillati</taxon>
        <taxon>Bacillota</taxon>
        <taxon>Bacilli</taxon>
        <taxon>Lactobacillales</taxon>
        <taxon>Lactobacillaceae</taxon>
        <taxon>Limosilactobacillus</taxon>
    </lineage>
</organism>
<evidence type="ECO:0000313" key="4">
    <source>
        <dbReference type="Proteomes" id="UP000194219"/>
    </source>
</evidence>
<dbReference type="RefSeq" id="WP_086142705.1">
    <property type="nucleotide sequence ID" value="NZ_CP054657.1"/>
</dbReference>
<evidence type="ECO:0000313" key="6">
    <source>
        <dbReference type="Proteomes" id="UP000235484"/>
    </source>
</evidence>
<accession>A0A0U5JRJ5</accession>
<protein>
    <submittedName>
        <fullName evidence="1">Uncharacterized protein</fullName>
    </submittedName>
</protein>